<keyword evidence="10" id="KW-1185">Reference proteome</keyword>
<dbReference type="SUPFAM" id="SSF53756">
    <property type="entry name" value="UDP-Glycosyltransferase/glycogen phosphorylase"/>
    <property type="match status" value="1"/>
</dbReference>
<reference evidence="9 10" key="1">
    <citation type="submission" date="2021-02" db="EMBL/GenBank/DDBJ databases">
        <title>De Novo genome assembly of isolated myxobacteria.</title>
        <authorList>
            <person name="Stevens D.C."/>
        </authorList>
    </citation>
    <scope>NUCLEOTIDE SEQUENCE [LARGE SCALE GENOMIC DNA]</scope>
    <source>
        <strain evidence="9 10">SCHIC003</strain>
    </source>
</reference>
<dbReference type="SUPFAM" id="SSF56784">
    <property type="entry name" value="HAD-like"/>
    <property type="match status" value="1"/>
</dbReference>
<evidence type="ECO:0000256" key="2">
    <source>
        <dbReference type="ARBA" id="ARBA00006330"/>
    </source>
</evidence>
<dbReference type="Pfam" id="PF00982">
    <property type="entry name" value="Glyco_transf_20"/>
    <property type="match status" value="1"/>
</dbReference>
<dbReference type="Pfam" id="PF02358">
    <property type="entry name" value="Trehalose_PPase"/>
    <property type="match status" value="1"/>
</dbReference>
<dbReference type="InterPro" id="IPR036412">
    <property type="entry name" value="HAD-like_sf"/>
</dbReference>
<evidence type="ECO:0000256" key="5">
    <source>
        <dbReference type="ARBA" id="ARBA00022676"/>
    </source>
</evidence>
<dbReference type="PANTHER" id="PTHR10788">
    <property type="entry name" value="TREHALOSE-6-PHOSPHATE SYNTHASE"/>
    <property type="match status" value="1"/>
</dbReference>
<evidence type="ECO:0000256" key="3">
    <source>
        <dbReference type="ARBA" id="ARBA00008799"/>
    </source>
</evidence>
<dbReference type="InterPro" id="IPR006379">
    <property type="entry name" value="HAD-SF_hydro_IIB"/>
</dbReference>
<dbReference type="Gene3D" id="3.30.70.1020">
    <property type="entry name" value="Trehalose-6-phosphate phosphatase related protein, domain 2"/>
    <property type="match status" value="1"/>
</dbReference>
<keyword evidence="5" id="KW-0328">Glycosyltransferase</keyword>
<dbReference type="CDD" id="cd01627">
    <property type="entry name" value="HAD_TPP"/>
    <property type="match status" value="1"/>
</dbReference>
<dbReference type="NCBIfam" id="TIGR02400">
    <property type="entry name" value="trehalose_OtsA"/>
    <property type="match status" value="1"/>
</dbReference>
<comment type="similarity">
    <text evidence="3">Belongs to the glycosyltransferase 20 family.</text>
</comment>
<organism evidence="9 10">
    <name type="scientific">Myxococcus landrumensis</name>
    <dbReference type="NCBI Taxonomy" id="2813577"/>
    <lineage>
        <taxon>Bacteria</taxon>
        <taxon>Pseudomonadati</taxon>
        <taxon>Myxococcota</taxon>
        <taxon>Myxococcia</taxon>
        <taxon>Myxococcales</taxon>
        <taxon>Cystobacterineae</taxon>
        <taxon>Myxococcaceae</taxon>
        <taxon>Myxococcus</taxon>
    </lineage>
</organism>
<dbReference type="Gene3D" id="3.40.50.2000">
    <property type="entry name" value="Glycogen Phosphorylase B"/>
    <property type="match status" value="2"/>
</dbReference>
<evidence type="ECO:0000313" key="10">
    <source>
        <dbReference type="Proteomes" id="UP000663090"/>
    </source>
</evidence>
<evidence type="ECO:0000256" key="1">
    <source>
        <dbReference type="ARBA" id="ARBA00005199"/>
    </source>
</evidence>
<evidence type="ECO:0000256" key="7">
    <source>
        <dbReference type="ARBA" id="ARBA00048039"/>
    </source>
</evidence>
<dbReference type="NCBIfam" id="TIGR00685">
    <property type="entry name" value="T6PP"/>
    <property type="match status" value="1"/>
</dbReference>
<dbReference type="CDD" id="cd03788">
    <property type="entry name" value="GT20_TPS"/>
    <property type="match status" value="1"/>
</dbReference>
<evidence type="ECO:0000256" key="8">
    <source>
        <dbReference type="NCBIfam" id="TIGR02400"/>
    </source>
</evidence>
<dbReference type="PANTHER" id="PTHR10788:SF106">
    <property type="entry name" value="BCDNA.GH08860"/>
    <property type="match status" value="1"/>
</dbReference>
<comment type="catalytic activity">
    <reaction evidence="7">
        <text>D-glucose 6-phosphate + UDP-alpha-D-glucose = alpha,alpha-trehalose 6-phosphate + UDP + H(+)</text>
        <dbReference type="Rhea" id="RHEA:18889"/>
        <dbReference type="ChEBI" id="CHEBI:15378"/>
        <dbReference type="ChEBI" id="CHEBI:58223"/>
        <dbReference type="ChEBI" id="CHEBI:58429"/>
        <dbReference type="ChEBI" id="CHEBI:58885"/>
        <dbReference type="ChEBI" id="CHEBI:61548"/>
        <dbReference type="EC" id="2.4.1.15"/>
    </reaction>
</comment>
<dbReference type="InterPro" id="IPR023214">
    <property type="entry name" value="HAD_sf"/>
</dbReference>
<dbReference type="NCBIfam" id="TIGR01484">
    <property type="entry name" value="HAD-SF-IIB"/>
    <property type="match status" value="1"/>
</dbReference>
<dbReference type="InterPro" id="IPR003337">
    <property type="entry name" value="Trehalose_PPase"/>
</dbReference>
<keyword evidence="6" id="KW-0808">Transferase</keyword>
<dbReference type="RefSeq" id="WP_206712551.1">
    <property type="nucleotide sequence ID" value="NZ_CP071091.1"/>
</dbReference>
<proteinExistence type="inferred from homology"/>
<evidence type="ECO:0000313" key="9">
    <source>
        <dbReference type="EMBL" id="QSQ10784.1"/>
    </source>
</evidence>
<evidence type="ECO:0000256" key="4">
    <source>
        <dbReference type="ARBA" id="ARBA00011881"/>
    </source>
</evidence>
<dbReference type="InterPro" id="IPR012766">
    <property type="entry name" value="Trehalose_OtsA"/>
</dbReference>
<dbReference type="EC" id="2.4.1.15" evidence="8"/>
<comment type="subunit">
    <text evidence="4">Homotetramer.</text>
</comment>
<protein>
    <recommendedName>
        <fullName evidence="8">Alpha,alpha-trehalose-phosphate synthase</fullName>
        <ecNumber evidence="8">2.4.1.15</ecNumber>
    </recommendedName>
</protein>
<sequence>MSRLLLVSNRLPVTVKVEKDSVAVVRSAGGLATGLRRPHERSGGLWIGWPGDVSRLSDAQRSRVEAQLAEQRCVPLHLTSSEVNRYYEGYSNRVLWPLCHYMLDRIPRQDRDWEVYRKVNERFADLVAKQYQPGDIIWVHDYQLMLVPGLLRQRLPEARIGYFHHIPFPSSEVFRTLPRRDELLKGLLGADLVGFHTVSYVRHFSGSLLRQLGLDTDVDCITWEGRQVRVGAFPMGIDADAFDTLAREVGVLEDVASVRRGAEGQRLLLGIDRLDYTKGIPRRLLAVQRLLEREPSWRGRLRFVQVAVPSRTQVEAYATYREQVNELVGRINGQYGTVQNVPVHYLFRSFNEKQLAGLYRAADVMLVTPVRDGMNLVAKEFCAARPDDDGVLVLSEFAGAADEMRGALVVNTYDIEATADAIEQALKMPEAERRERMRGLRAQVKAHDVHWWVSHFLGRLQGLPTVSVNREKEGAEALARMKSAEHLALMLDYDGTLVGFAPRPELAAPDDALRELLAKLVARPNTTVSVVSGRPRETLQAWFGALPMGLHAEHGLWSRPAPGLPWKMLEGVTPEWKAAARPVLDEFSARIPGSFVEEKSASLAWHYRQVDPEFGAIQSRELRLKLLETFARQPVDILPGDKVVEVRPHGVHKGRVVDSVTRALAPGTLVVAMGDDRTDEDLFAAIPEDGLTVHAGNKPTRASYRVSGPQEVRALLAALVEPSPK</sequence>
<comment type="similarity">
    <text evidence="2">In the C-terminal section; belongs to the trehalose phosphatase family.</text>
</comment>
<dbReference type="EMBL" id="CP071091">
    <property type="protein sequence ID" value="QSQ10784.1"/>
    <property type="molecule type" value="Genomic_DNA"/>
</dbReference>
<dbReference type="InterPro" id="IPR001830">
    <property type="entry name" value="Glyco_trans_20"/>
</dbReference>
<dbReference type="Gene3D" id="3.40.50.1000">
    <property type="entry name" value="HAD superfamily/HAD-like"/>
    <property type="match status" value="1"/>
</dbReference>
<evidence type="ECO:0000256" key="6">
    <source>
        <dbReference type="ARBA" id="ARBA00022679"/>
    </source>
</evidence>
<name>A0ABX7MWL2_9BACT</name>
<accession>A0ABX7MWL2</accession>
<dbReference type="NCBIfam" id="NF011071">
    <property type="entry name" value="PRK14501.1"/>
    <property type="match status" value="1"/>
</dbReference>
<dbReference type="Proteomes" id="UP000663090">
    <property type="component" value="Chromosome"/>
</dbReference>
<gene>
    <name evidence="9" type="ORF">JY572_20320</name>
</gene>
<comment type="pathway">
    <text evidence="1">Glycan biosynthesis; trehalose biosynthesis.</text>
</comment>